<dbReference type="Proteomes" id="UP000199076">
    <property type="component" value="Unassembled WGS sequence"/>
</dbReference>
<sequence>MQRRRFLAATASATALGLAGCTQEPGDRDGSGDTKTSPGDGGPGSQPEGTDRVTETESPDAETPETDTPEPEGDGTSGVSDQAWGSGGRMDGVPYSFSSQSPETSEERDVADIRFGTEAGEVVVDGTISGSDGCKRATLGSLDYDESAGKLTVGVETTQIEDCEAGTMALVGIDYEGTFEFDGELPSDVTVTHDGEGVASAAYGSSSASAPARPTTTTE</sequence>
<gene>
    <name evidence="2" type="ORF">SAMN05216218_113112</name>
</gene>
<proteinExistence type="predicted"/>
<evidence type="ECO:0000313" key="3">
    <source>
        <dbReference type="Proteomes" id="UP000199076"/>
    </source>
</evidence>
<feature type="compositionally biased region" description="Acidic residues" evidence="1">
    <location>
        <begin position="57"/>
        <end position="73"/>
    </location>
</feature>
<protein>
    <submittedName>
        <fullName evidence="2">Uncharacterized protein</fullName>
    </submittedName>
</protein>
<reference evidence="3" key="1">
    <citation type="submission" date="2016-10" db="EMBL/GenBank/DDBJ databases">
        <authorList>
            <person name="Varghese N."/>
            <person name="Submissions S."/>
        </authorList>
    </citation>
    <scope>NUCLEOTIDE SEQUENCE [LARGE SCALE GENOMIC DNA]</scope>
    <source>
        <strain evidence="3">IBRC-M 10760</strain>
    </source>
</reference>
<evidence type="ECO:0000256" key="1">
    <source>
        <dbReference type="SAM" id="MobiDB-lite"/>
    </source>
</evidence>
<dbReference type="STRING" id="660518.SAMN05216218_113112"/>
<dbReference type="EMBL" id="FNBK01000013">
    <property type="protein sequence ID" value="SDG02462.1"/>
    <property type="molecule type" value="Genomic_DNA"/>
</dbReference>
<dbReference type="PROSITE" id="PS51257">
    <property type="entry name" value="PROKAR_LIPOPROTEIN"/>
    <property type="match status" value="1"/>
</dbReference>
<evidence type="ECO:0000313" key="2">
    <source>
        <dbReference type="EMBL" id="SDG02462.1"/>
    </source>
</evidence>
<keyword evidence="3" id="KW-1185">Reference proteome</keyword>
<dbReference type="AlphaFoldDB" id="A0A1G7QVC2"/>
<feature type="compositionally biased region" description="Low complexity" evidence="1">
    <location>
        <begin position="199"/>
        <end position="212"/>
    </location>
</feature>
<dbReference type="RefSeq" id="WP_092694146.1">
    <property type="nucleotide sequence ID" value="NZ_FNBK01000013.1"/>
</dbReference>
<name>A0A1G7QVC2_9EURY</name>
<feature type="region of interest" description="Disordered" evidence="1">
    <location>
        <begin position="15"/>
        <end position="113"/>
    </location>
</feature>
<organism evidence="2 3">
    <name type="scientific">Halorientalis regularis</name>
    <dbReference type="NCBI Taxonomy" id="660518"/>
    <lineage>
        <taxon>Archaea</taxon>
        <taxon>Methanobacteriati</taxon>
        <taxon>Methanobacteriota</taxon>
        <taxon>Stenosarchaea group</taxon>
        <taxon>Halobacteria</taxon>
        <taxon>Halobacteriales</taxon>
        <taxon>Haloarculaceae</taxon>
        <taxon>Halorientalis</taxon>
    </lineage>
</organism>
<accession>A0A1G7QVC2</accession>
<feature type="region of interest" description="Disordered" evidence="1">
    <location>
        <begin position="194"/>
        <end position="219"/>
    </location>
</feature>
<dbReference type="OrthoDB" id="313543at2157"/>